<dbReference type="InterPro" id="IPR023214">
    <property type="entry name" value="HAD_sf"/>
</dbReference>
<accession>A0A939D920</accession>
<dbReference type="InterPro" id="IPR006439">
    <property type="entry name" value="HAD-SF_hydro_IA"/>
</dbReference>
<dbReference type="SUPFAM" id="SSF56784">
    <property type="entry name" value="HAD-like"/>
    <property type="match status" value="1"/>
</dbReference>
<dbReference type="NCBIfam" id="TIGR01509">
    <property type="entry name" value="HAD-SF-IA-v3"/>
    <property type="match status" value="1"/>
</dbReference>
<sequence length="222" mass="24849">MSKINTVLFDFDGTLMNTNELIIGSWQHTYETITGTPGERESIIRTFGETLKVSMIKAFPDYPTHEAIEIYRSYQRGKFGDFVSLFPGMLELLQQLKNKVYKTAIVTSRLRPTTTEGIEKFELHQYLDAVVTMEDCTKHKPDPEPILIALEKLGAKPEESIMLGDSMFDIKCAKAAGVKSVLVGWAMAVTEEDKCGPDAPDYIIETAEELLDILNARESSSS</sequence>
<dbReference type="NCBIfam" id="TIGR01549">
    <property type="entry name" value="HAD-SF-IA-v1"/>
    <property type="match status" value="1"/>
</dbReference>
<dbReference type="InterPro" id="IPR036412">
    <property type="entry name" value="HAD-like_sf"/>
</dbReference>
<dbReference type="Gene3D" id="1.10.150.240">
    <property type="entry name" value="Putative phosphatase, domain 2"/>
    <property type="match status" value="1"/>
</dbReference>
<dbReference type="InterPro" id="IPR023198">
    <property type="entry name" value="PGP-like_dom2"/>
</dbReference>
<organism evidence="1 2">
    <name type="scientific">Clostridium aminobutyricum</name>
    <dbReference type="NCBI Taxonomy" id="33953"/>
    <lineage>
        <taxon>Bacteria</taxon>
        <taxon>Bacillati</taxon>
        <taxon>Bacillota</taxon>
        <taxon>Clostridia</taxon>
        <taxon>Eubacteriales</taxon>
        <taxon>Clostridiaceae</taxon>
        <taxon>Clostridium</taxon>
    </lineage>
</organism>
<evidence type="ECO:0000313" key="2">
    <source>
        <dbReference type="Proteomes" id="UP000664545"/>
    </source>
</evidence>
<dbReference type="PANTHER" id="PTHR43434">
    <property type="entry name" value="PHOSPHOGLYCOLATE PHOSPHATASE"/>
    <property type="match status" value="1"/>
</dbReference>
<dbReference type="SFLD" id="SFLDG01135">
    <property type="entry name" value="C1.5.6:_HAD__Beta-PGM__Phospha"/>
    <property type="match status" value="1"/>
</dbReference>
<evidence type="ECO:0000313" key="1">
    <source>
        <dbReference type="EMBL" id="MBN7773003.1"/>
    </source>
</evidence>
<dbReference type="AlphaFoldDB" id="A0A939D920"/>
<comment type="caution">
    <text evidence="1">The sequence shown here is derived from an EMBL/GenBank/DDBJ whole genome shotgun (WGS) entry which is preliminary data.</text>
</comment>
<dbReference type="GO" id="GO:0008967">
    <property type="term" value="F:phosphoglycolate phosphatase activity"/>
    <property type="evidence" value="ECO:0007669"/>
    <property type="project" value="TreeGrafter"/>
</dbReference>
<protein>
    <submittedName>
        <fullName evidence="1">HAD-IA family hydrolase</fullName>
    </submittedName>
</protein>
<dbReference type="GO" id="GO:0005829">
    <property type="term" value="C:cytosol"/>
    <property type="evidence" value="ECO:0007669"/>
    <property type="project" value="TreeGrafter"/>
</dbReference>
<dbReference type="Proteomes" id="UP000664545">
    <property type="component" value="Unassembled WGS sequence"/>
</dbReference>
<dbReference type="SFLD" id="SFLDS00003">
    <property type="entry name" value="Haloacid_Dehalogenase"/>
    <property type="match status" value="1"/>
</dbReference>
<dbReference type="SFLD" id="SFLDG01129">
    <property type="entry name" value="C1.5:_HAD__Beta-PGM__Phosphata"/>
    <property type="match status" value="1"/>
</dbReference>
<dbReference type="InterPro" id="IPR041492">
    <property type="entry name" value="HAD_2"/>
</dbReference>
<dbReference type="PANTHER" id="PTHR43434:SF26">
    <property type="entry name" value="PYROPHOSPHATASE PPAX"/>
    <property type="match status" value="1"/>
</dbReference>
<dbReference type="RefSeq" id="WP_206581847.1">
    <property type="nucleotide sequence ID" value="NZ_JAFJZZ010000002.1"/>
</dbReference>
<gene>
    <name evidence="1" type="ORF">JYB65_06490</name>
</gene>
<dbReference type="GO" id="GO:0006281">
    <property type="term" value="P:DNA repair"/>
    <property type="evidence" value="ECO:0007669"/>
    <property type="project" value="TreeGrafter"/>
</dbReference>
<name>A0A939D920_CLOAM</name>
<dbReference type="Gene3D" id="3.40.50.1000">
    <property type="entry name" value="HAD superfamily/HAD-like"/>
    <property type="match status" value="1"/>
</dbReference>
<dbReference type="PRINTS" id="PR00413">
    <property type="entry name" value="HADHALOGNASE"/>
</dbReference>
<dbReference type="EMBL" id="JAFJZZ010000002">
    <property type="protein sequence ID" value="MBN7773003.1"/>
    <property type="molecule type" value="Genomic_DNA"/>
</dbReference>
<keyword evidence="2" id="KW-1185">Reference proteome</keyword>
<dbReference type="InterPro" id="IPR050155">
    <property type="entry name" value="HAD-like_hydrolase_sf"/>
</dbReference>
<dbReference type="Pfam" id="PF13419">
    <property type="entry name" value="HAD_2"/>
    <property type="match status" value="1"/>
</dbReference>
<reference evidence="1" key="1">
    <citation type="submission" date="2021-02" db="EMBL/GenBank/DDBJ databases">
        <title>Abyssanaerobacter marinus gen.nov., sp., nov, anaerobic bacterium isolated from the Onnuri vent field of Indian Ocean and suggestion of Mogibacteriaceae fam. nov., and proposal of reclassification of ambiguous this family's genus member.</title>
        <authorList>
            <person name="Kim Y.J."/>
            <person name="Yang J.-A."/>
        </authorList>
    </citation>
    <scope>NUCLEOTIDE SEQUENCE</scope>
    <source>
        <strain evidence="1">DSM 2634</strain>
    </source>
</reference>
<keyword evidence="1" id="KW-0378">Hydrolase</keyword>
<proteinExistence type="predicted"/>